<accession>A0ABQ8SM81</accession>
<reference evidence="2 3" key="1">
    <citation type="journal article" date="2022" name="Allergy">
        <title>Genome assembly and annotation of Periplaneta americana reveal a comprehensive cockroach allergen profile.</title>
        <authorList>
            <person name="Wang L."/>
            <person name="Xiong Q."/>
            <person name="Saelim N."/>
            <person name="Wang L."/>
            <person name="Nong W."/>
            <person name="Wan A.T."/>
            <person name="Shi M."/>
            <person name="Liu X."/>
            <person name="Cao Q."/>
            <person name="Hui J.H.L."/>
            <person name="Sookrung N."/>
            <person name="Leung T.F."/>
            <person name="Tungtrongchitr A."/>
            <person name="Tsui S.K.W."/>
        </authorList>
    </citation>
    <scope>NUCLEOTIDE SEQUENCE [LARGE SCALE GENOMIC DNA]</scope>
    <source>
        <strain evidence="2">PWHHKU_190912</strain>
    </source>
</reference>
<organism evidence="2 3">
    <name type="scientific">Periplaneta americana</name>
    <name type="common">American cockroach</name>
    <name type="synonym">Blatta americana</name>
    <dbReference type="NCBI Taxonomy" id="6978"/>
    <lineage>
        <taxon>Eukaryota</taxon>
        <taxon>Metazoa</taxon>
        <taxon>Ecdysozoa</taxon>
        <taxon>Arthropoda</taxon>
        <taxon>Hexapoda</taxon>
        <taxon>Insecta</taxon>
        <taxon>Pterygota</taxon>
        <taxon>Neoptera</taxon>
        <taxon>Polyneoptera</taxon>
        <taxon>Dictyoptera</taxon>
        <taxon>Blattodea</taxon>
        <taxon>Blattoidea</taxon>
        <taxon>Blattidae</taxon>
        <taxon>Blattinae</taxon>
        <taxon>Periplaneta</taxon>
    </lineage>
</organism>
<gene>
    <name evidence="2" type="ORF">ANN_17894</name>
</gene>
<protein>
    <submittedName>
        <fullName evidence="2">Uncharacterized protein</fullName>
    </submittedName>
</protein>
<dbReference type="EMBL" id="JAJSOF020000023">
    <property type="protein sequence ID" value="KAJ4435284.1"/>
    <property type="molecule type" value="Genomic_DNA"/>
</dbReference>
<dbReference type="Proteomes" id="UP001148838">
    <property type="component" value="Unassembled WGS sequence"/>
</dbReference>
<evidence type="ECO:0000313" key="3">
    <source>
        <dbReference type="Proteomes" id="UP001148838"/>
    </source>
</evidence>
<proteinExistence type="predicted"/>
<feature type="region of interest" description="Disordered" evidence="1">
    <location>
        <begin position="170"/>
        <end position="199"/>
    </location>
</feature>
<evidence type="ECO:0000313" key="2">
    <source>
        <dbReference type="EMBL" id="KAJ4435284.1"/>
    </source>
</evidence>
<keyword evidence="3" id="KW-1185">Reference proteome</keyword>
<name>A0ABQ8SM81_PERAM</name>
<evidence type="ECO:0000256" key="1">
    <source>
        <dbReference type="SAM" id="MobiDB-lite"/>
    </source>
</evidence>
<comment type="caution">
    <text evidence="2">The sequence shown here is derived from an EMBL/GenBank/DDBJ whole genome shotgun (WGS) entry which is preliminary data.</text>
</comment>
<sequence>MSPMQMLNTARLMGCRLAGKDSGIDAQFAKAMLGMSDGAATRRCMLGCVIGWLHAGSNFVLWETGRDIVPRLPGHLLGKIQDLVGGCVASALKAQKKCSILSAVASCVVDTEKKNVVTWFQKTFMPWLPCWDFLKGAIPFVRFFDKTVASMRDSFMQQIVGAIRGDGRATFPQSSARDKPASTPAPVPTLPSPAANLTQ</sequence>